<evidence type="ECO:0000256" key="1">
    <source>
        <dbReference type="SAM" id="Phobius"/>
    </source>
</evidence>
<gene>
    <name evidence="2" type="ORF">J0X25_18525</name>
</gene>
<dbReference type="KEGG" id="hakz:J0X25_18525"/>
<sequence>MAETSVPRINVAERTEVGMTLLGIVSAAAAYYTGQTGNWEPLMAIAMGLALLVLFVTSES</sequence>
<feature type="transmembrane region" description="Helical" evidence="1">
    <location>
        <begin position="39"/>
        <end position="57"/>
    </location>
</feature>
<reference evidence="2 3" key="1">
    <citation type="submission" date="2021-03" db="EMBL/GenBank/DDBJ databases">
        <title>Haloterrigena longa sp. nov. and Haloterrigena limicola sp. nov., extremely halophilic archaea isolated from a salt lake.</title>
        <authorList>
            <person name="Henglin C."/>
        </authorList>
    </citation>
    <scope>NUCLEOTIDE SEQUENCE [LARGE SCALE GENOMIC DNA]</scope>
    <source>
        <strain evidence="2 3">KZCA68</strain>
    </source>
</reference>
<evidence type="ECO:0000313" key="2">
    <source>
        <dbReference type="EMBL" id="QSW99339.1"/>
    </source>
</evidence>
<name>A0A8A2VBB0_9EURY</name>
<keyword evidence="1" id="KW-0812">Transmembrane</keyword>
<protein>
    <submittedName>
        <fullName evidence="2">Uncharacterized protein</fullName>
    </submittedName>
</protein>
<dbReference type="EMBL" id="CP071462">
    <property type="protein sequence ID" value="QSW99339.1"/>
    <property type="molecule type" value="Genomic_DNA"/>
</dbReference>
<dbReference type="AlphaFoldDB" id="A0A8A2VBB0"/>
<keyword evidence="1" id="KW-0472">Membrane</keyword>
<evidence type="ECO:0000313" key="3">
    <source>
        <dbReference type="Proteomes" id="UP000663203"/>
    </source>
</evidence>
<feature type="transmembrane region" description="Helical" evidence="1">
    <location>
        <begin position="17"/>
        <end position="33"/>
    </location>
</feature>
<keyword evidence="1" id="KW-1133">Transmembrane helix</keyword>
<accession>A0A8A2VBB0</accession>
<organism evidence="2 3">
    <name type="scientific">Haloterrigena alkaliphila</name>
    <dbReference type="NCBI Taxonomy" id="2816475"/>
    <lineage>
        <taxon>Archaea</taxon>
        <taxon>Methanobacteriati</taxon>
        <taxon>Methanobacteriota</taxon>
        <taxon>Stenosarchaea group</taxon>
        <taxon>Halobacteria</taxon>
        <taxon>Halobacteriales</taxon>
        <taxon>Natrialbaceae</taxon>
        <taxon>Haloterrigena</taxon>
    </lineage>
</organism>
<dbReference type="RefSeq" id="WP_207288947.1">
    <property type="nucleotide sequence ID" value="NZ_CP071462.1"/>
</dbReference>
<dbReference type="Proteomes" id="UP000663203">
    <property type="component" value="Chromosome"/>
</dbReference>
<dbReference type="GeneID" id="63189344"/>
<proteinExistence type="predicted"/>
<keyword evidence="3" id="KW-1185">Reference proteome</keyword>